<dbReference type="Proteomes" id="UP001271648">
    <property type="component" value="Unassembled WGS sequence"/>
</dbReference>
<keyword evidence="2" id="KW-1185">Reference proteome</keyword>
<reference evidence="1 2" key="1">
    <citation type="submission" date="2023-06" db="EMBL/GenBank/DDBJ databases">
        <title>Sporosarcina sp. nov., isolated from Korean traditional fermented seafood 'Jeotgal'.</title>
        <authorList>
            <person name="Yang A.I."/>
            <person name="Shin N.-R."/>
        </authorList>
    </citation>
    <scope>NUCLEOTIDE SEQUENCE [LARGE SCALE GENOMIC DNA]</scope>
    <source>
        <strain evidence="1 2">KCTC43456</strain>
    </source>
</reference>
<evidence type="ECO:0000313" key="1">
    <source>
        <dbReference type="EMBL" id="MDW0117486.1"/>
    </source>
</evidence>
<dbReference type="EMBL" id="JAUBDJ010000006">
    <property type="protein sequence ID" value="MDW0117486.1"/>
    <property type="molecule type" value="Genomic_DNA"/>
</dbReference>
<proteinExistence type="predicted"/>
<evidence type="ECO:0000313" key="2">
    <source>
        <dbReference type="Proteomes" id="UP001271648"/>
    </source>
</evidence>
<organism evidence="1 2">
    <name type="scientific">Sporosarcina thermotolerans</name>
    <dbReference type="NCBI Taxonomy" id="633404"/>
    <lineage>
        <taxon>Bacteria</taxon>
        <taxon>Bacillati</taxon>
        <taxon>Bacillota</taxon>
        <taxon>Bacilli</taxon>
        <taxon>Bacillales</taxon>
        <taxon>Caryophanaceae</taxon>
        <taxon>Sporosarcina</taxon>
    </lineage>
</organism>
<dbReference type="RefSeq" id="WP_283734366.1">
    <property type="nucleotide sequence ID" value="NZ_CP125968.1"/>
</dbReference>
<name>A0AAW9ACY2_9BACL</name>
<dbReference type="AlphaFoldDB" id="A0AAW9ACY2"/>
<accession>A0AAW9ACY2</accession>
<sequence>MAELIGSLLEGIVMSIPTKKNRTVIKKFKILRKESWFKEKYNSALIRLNYSVRNLVEQTDIEKVVNNPEETKKFQIELEKIVKKENL</sequence>
<gene>
    <name evidence="1" type="ORF">QTL97_11110</name>
</gene>
<protein>
    <submittedName>
        <fullName evidence="1">Uncharacterized protein</fullName>
    </submittedName>
</protein>
<comment type="caution">
    <text evidence="1">The sequence shown here is derived from an EMBL/GenBank/DDBJ whole genome shotgun (WGS) entry which is preliminary data.</text>
</comment>